<feature type="domain" description="Tyrosine-protein phosphatase" evidence="1">
    <location>
        <begin position="5"/>
        <end position="146"/>
    </location>
</feature>
<reference evidence="3 4" key="1">
    <citation type="journal article" date="2010" name="J. Bacteriol.">
        <title>Genome sequence of Lentisphaera araneosa HTCC2155T, the type species of the order Lentisphaerales in the phylum Lentisphaerae.</title>
        <authorList>
            <person name="Thrash J.C."/>
            <person name="Cho J.C."/>
            <person name="Vergin K.L."/>
            <person name="Morris R.M."/>
            <person name="Giovannoni S.J."/>
        </authorList>
    </citation>
    <scope>NUCLEOTIDE SEQUENCE [LARGE SCALE GENOMIC DNA]</scope>
    <source>
        <strain evidence="3 4">HTCC2155</strain>
    </source>
</reference>
<dbReference type="Pfam" id="PF22785">
    <property type="entry name" value="Tc-R-P"/>
    <property type="match status" value="1"/>
</dbReference>
<dbReference type="EMBL" id="ABCK01000001">
    <property type="protein sequence ID" value="EDM29525.1"/>
    <property type="molecule type" value="Genomic_DNA"/>
</dbReference>
<sequence>MSHYEKIWWLADGKLGGMPKPPVEDIAQLKASGLGAIASFLEGRDNLAEYEEHGIEYFWSPVVDDEAPSLEQVKDFINFVDQTLEDGLSLAVHCKGGNGRAGTMLAAYYISKGKSAEEVLQFMRAINPRAVATKTQEEFLSQLVFD</sequence>
<dbReference type="InterPro" id="IPR003595">
    <property type="entry name" value="Tyr_Pase_cat"/>
</dbReference>
<organism evidence="3 4">
    <name type="scientific">Lentisphaera araneosa HTCC2155</name>
    <dbReference type="NCBI Taxonomy" id="313628"/>
    <lineage>
        <taxon>Bacteria</taxon>
        <taxon>Pseudomonadati</taxon>
        <taxon>Lentisphaerota</taxon>
        <taxon>Lentisphaeria</taxon>
        <taxon>Lentisphaerales</taxon>
        <taxon>Lentisphaeraceae</taxon>
        <taxon>Lentisphaera</taxon>
    </lineage>
</organism>
<dbReference type="Proteomes" id="UP000004947">
    <property type="component" value="Unassembled WGS sequence"/>
</dbReference>
<dbReference type="PROSITE" id="PS50054">
    <property type="entry name" value="TYR_PHOSPHATASE_DUAL"/>
    <property type="match status" value="1"/>
</dbReference>
<comment type="caution">
    <text evidence="3">The sequence shown here is derived from an EMBL/GenBank/DDBJ whole genome shotgun (WGS) entry which is preliminary data.</text>
</comment>
<gene>
    <name evidence="3" type="ORF">LNTAR_17283</name>
</gene>
<accession>A6DFE5</accession>
<keyword evidence="4" id="KW-1185">Reference proteome</keyword>
<dbReference type="OrthoDB" id="9806482at2"/>
<evidence type="ECO:0000313" key="3">
    <source>
        <dbReference type="EMBL" id="EDM29525.1"/>
    </source>
</evidence>
<dbReference type="eggNOG" id="COG2453">
    <property type="taxonomic scope" value="Bacteria"/>
</dbReference>
<dbReference type="InterPro" id="IPR020422">
    <property type="entry name" value="TYR_PHOSPHATASE_DUAL_dom"/>
</dbReference>
<evidence type="ECO:0000259" key="1">
    <source>
        <dbReference type="PROSITE" id="PS50054"/>
    </source>
</evidence>
<dbReference type="InterPro" id="IPR029021">
    <property type="entry name" value="Prot-tyrosine_phosphatase-like"/>
</dbReference>
<dbReference type="SMART" id="SM00404">
    <property type="entry name" value="PTPc_motif"/>
    <property type="match status" value="1"/>
</dbReference>
<dbReference type="SUPFAM" id="SSF52799">
    <property type="entry name" value="(Phosphotyrosine protein) phosphatases II"/>
    <property type="match status" value="1"/>
</dbReference>
<feature type="domain" description="Tyrosine specific protein phosphatases" evidence="2">
    <location>
        <begin position="74"/>
        <end position="138"/>
    </location>
</feature>
<dbReference type="STRING" id="313628.LNTAR_17283"/>
<evidence type="ECO:0000259" key="2">
    <source>
        <dbReference type="PROSITE" id="PS50056"/>
    </source>
</evidence>
<dbReference type="PROSITE" id="PS50056">
    <property type="entry name" value="TYR_PHOSPHATASE_2"/>
    <property type="match status" value="1"/>
</dbReference>
<dbReference type="Gene3D" id="3.90.190.10">
    <property type="entry name" value="Protein tyrosine phosphatase superfamily"/>
    <property type="match status" value="1"/>
</dbReference>
<dbReference type="InterPro" id="IPR000387">
    <property type="entry name" value="Tyr_Pase_dom"/>
</dbReference>
<dbReference type="RefSeq" id="WP_007276647.1">
    <property type="nucleotide sequence ID" value="NZ_ABCK01000001.1"/>
</dbReference>
<evidence type="ECO:0000313" key="4">
    <source>
        <dbReference type="Proteomes" id="UP000004947"/>
    </source>
</evidence>
<dbReference type="PANTHER" id="PTHR23339">
    <property type="entry name" value="TYROSINE SPECIFIC PROTEIN PHOSPHATASE AND DUAL SPECIFICITY PROTEIN PHOSPHATASE"/>
    <property type="match status" value="1"/>
</dbReference>
<name>A6DFE5_9BACT</name>
<dbReference type="FunFam" id="3.90.190.10:FF:000157">
    <property type="entry name" value="Protein-tyrosine phosphatase"/>
    <property type="match status" value="1"/>
</dbReference>
<protein>
    <submittedName>
        <fullName evidence="3">Uncharacterized protein</fullName>
    </submittedName>
</protein>
<dbReference type="AlphaFoldDB" id="A6DFE5"/>
<proteinExistence type="predicted"/>
<dbReference type="InterPro" id="IPR050561">
    <property type="entry name" value="PTP"/>
</dbReference>